<name>A0A915JKP4_ROMCU</name>
<accession>A0A915JKP4</accession>
<keyword evidence="1" id="KW-1185">Reference proteome</keyword>
<sequence length="100" mass="11636">MFRWYKPLIKLLAPSLINFKPNSCAFNVKSRNRLKQQMCDLPPLPKKMQQLISTRTVDAAMRNNLPTLRPWPVTSQFHGEKPRNINITSNTFRETEPVLA</sequence>
<dbReference type="WBParaSite" id="nRc.2.0.1.t26740-RA">
    <property type="protein sequence ID" value="nRc.2.0.1.t26740-RA"/>
    <property type="gene ID" value="nRc.2.0.1.g26740"/>
</dbReference>
<reference evidence="2" key="1">
    <citation type="submission" date="2022-11" db="UniProtKB">
        <authorList>
            <consortium name="WormBaseParasite"/>
        </authorList>
    </citation>
    <scope>IDENTIFICATION</scope>
</reference>
<dbReference type="Proteomes" id="UP000887565">
    <property type="component" value="Unplaced"/>
</dbReference>
<proteinExistence type="predicted"/>
<dbReference type="AlphaFoldDB" id="A0A915JKP4"/>
<evidence type="ECO:0000313" key="2">
    <source>
        <dbReference type="WBParaSite" id="nRc.2.0.1.t26740-RA"/>
    </source>
</evidence>
<protein>
    <submittedName>
        <fullName evidence="2">Uncharacterized protein</fullName>
    </submittedName>
</protein>
<evidence type="ECO:0000313" key="1">
    <source>
        <dbReference type="Proteomes" id="UP000887565"/>
    </source>
</evidence>
<organism evidence="1 2">
    <name type="scientific">Romanomermis culicivorax</name>
    <name type="common">Nematode worm</name>
    <dbReference type="NCBI Taxonomy" id="13658"/>
    <lineage>
        <taxon>Eukaryota</taxon>
        <taxon>Metazoa</taxon>
        <taxon>Ecdysozoa</taxon>
        <taxon>Nematoda</taxon>
        <taxon>Enoplea</taxon>
        <taxon>Dorylaimia</taxon>
        <taxon>Mermithida</taxon>
        <taxon>Mermithoidea</taxon>
        <taxon>Mermithidae</taxon>
        <taxon>Romanomermis</taxon>
    </lineage>
</organism>